<reference evidence="10" key="2">
    <citation type="submission" date="2023-05" db="EMBL/GenBank/DDBJ databases">
        <authorList>
            <person name="Schelkunov M.I."/>
        </authorList>
    </citation>
    <scope>NUCLEOTIDE SEQUENCE</scope>
    <source>
        <strain evidence="10">Hsosn_3</strain>
        <tissue evidence="10">Leaf</tissue>
    </source>
</reference>
<dbReference type="GO" id="GO:0016020">
    <property type="term" value="C:membrane"/>
    <property type="evidence" value="ECO:0007669"/>
    <property type="project" value="UniProtKB-SubCell"/>
</dbReference>
<accession>A0AAD8IWD1</accession>
<reference evidence="10" key="1">
    <citation type="submission" date="2023-02" db="EMBL/GenBank/DDBJ databases">
        <title>Genome of toxic invasive species Heracleum sosnowskyi carries increased number of genes despite the absence of recent whole-genome duplications.</title>
        <authorList>
            <person name="Schelkunov M."/>
            <person name="Shtratnikova V."/>
            <person name="Makarenko M."/>
            <person name="Klepikova A."/>
            <person name="Omelchenko D."/>
            <person name="Novikova G."/>
            <person name="Obukhova E."/>
            <person name="Bogdanov V."/>
            <person name="Penin A."/>
            <person name="Logacheva M."/>
        </authorList>
    </citation>
    <scope>NUCLEOTIDE SEQUENCE</scope>
    <source>
        <strain evidence="10">Hsosn_3</strain>
        <tissue evidence="10">Leaf</tissue>
    </source>
</reference>
<dbReference type="PRINTS" id="PR00171">
    <property type="entry name" value="SUGRTRNSPORT"/>
</dbReference>
<evidence type="ECO:0000313" key="11">
    <source>
        <dbReference type="Proteomes" id="UP001237642"/>
    </source>
</evidence>
<evidence type="ECO:0000313" key="10">
    <source>
        <dbReference type="EMBL" id="KAK1393185.1"/>
    </source>
</evidence>
<keyword evidence="4" id="KW-0762">Sugar transport</keyword>
<dbReference type="Pfam" id="PF00083">
    <property type="entry name" value="Sugar_tr"/>
    <property type="match status" value="1"/>
</dbReference>
<keyword evidence="3" id="KW-0813">Transport</keyword>
<dbReference type="PANTHER" id="PTHR48021">
    <property type="match status" value="1"/>
</dbReference>
<keyword evidence="5 9" id="KW-0812">Transmembrane</keyword>
<dbReference type="Proteomes" id="UP001237642">
    <property type="component" value="Unassembled WGS sequence"/>
</dbReference>
<keyword evidence="6 9" id="KW-1133">Transmembrane helix</keyword>
<dbReference type="PROSITE" id="PS00216">
    <property type="entry name" value="SUGAR_TRANSPORT_1"/>
    <property type="match status" value="1"/>
</dbReference>
<sequence>MSFWCFCWRGVWNIVSVKTESEIADDEVLKALAETMKRGTSFGTPCLLENVLAEMVISAIPSLVQDSDASSICLQYSFFGSILTFGAMIGAITSGRIADFIGRKGALRVASGFCVAGWLAIYFAQASASGLVLGCLITGLSFYLKTYEIGLKAAPALAVTGILVYIGSFSIGMGSVPWVVMSEIFDINIKGAGGSLATLVNWFGA</sequence>
<evidence type="ECO:0000256" key="9">
    <source>
        <dbReference type="SAM" id="Phobius"/>
    </source>
</evidence>
<evidence type="ECO:0000256" key="5">
    <source>
        <dbReference type="ARBA" id="ARBA00022692"/>
    </source>
</evidence>
<dbReference type="PANTHER" id="PTHR48021:SF13">
    <property type="entry name" value="SUGAR TRANSPORTER ERD6-LIKE 7"/>
    <property type="match status" value="1"/>
</dbReference>
<dbReference type="EMBL" id="JAUIZM010000003">
    <property type="protein sequence ID" value="KAK1393185.1"/>
    <property type="molecule type" value="Genomic_DNA"/>
</dbReference>
<evidence type="ECO:0000256" key="7">
    <source>
        <dbReference type="ARBA" id="ARBA00023136"/>
    </source>
</evidence>
<evidence type="ECO:0000256" key="3">
    <source>
        <dbReference type="ARBA" id="ARBA00022448"/>
    </source>
</evidence>
<dbReference type="InterPro" id="IPR005829">
    <property type="entry name" value="Sugar_transporter_CS"/>
</dbReference>
<evidence type="ECO:0000256" key="6">
    <source>
        <dbReference type="ARBA" id="ARBA00022989"/>
    </source>
</evidence>
<evidence type="ECO:0000256" key="4">
    <source>
        <dbReference type="ARBA" id="ARBA00022597"/>
    </source>
</evidence>
<keyword evidence="7 9" id="KW-0472">Membrane</keyword>
<feature type="transmembrane region" description="Helical" evidence="9">
    <location>
        <begin position="156"/>
        <end position="180"/>
    </location>
</feature>
<dbReference type="Gene3D" id="1.20.1250.20">
    <property type="entry name" value="MFS general substrate transporter like domains"/>
    <property type="match status" value="2"/>
</dbReference>
<evidence type="ECO:0000256" key="1">
    <source>
        <dbReference type="ARBA" id="ARBA00004141"/>
    </source>
</evidence>
<evidence type="ECO:0000256" key="8">
    <source>
        <dbReference type="ARBA" id="ARBA00044504"/>
    </source>
</evidence>
<comment type="similarity">
    <text evidence="8">Belongs to the major facilitator superfamily. Phosphate:H(+) symporter (TC 2.A.1.9) family.</text>
</comment>
<dbReference type="InterPro" id="IPR036259">
    <property type="entry name" value="MFS_trans_sf"/>
</dbReference>
<name>A0AAD8IWD1_9APIA</name>
<dbReference type="SUPFAM" id="SSF103473">
    <property type="entry name" value="MFS general substrate transporter"/>
    <property type="match status" value="1"/>
</dbReference>
<dbReference type="GO" id="GO:0022857">
    <property type="term" value="F:transmembrane transporter activity"/>
    <property type="evidence" value="ECO:0007669"/>
    <property type="project" value="InterPro"/>
</dbReference>
<evidence type="ECO:0000256" key="2">
    <source>
        <dbReference type="ARBA" id="ARBA00010992"/>
    </source>
</evidence>
<proteinExistence type="inferred from homology"/>
<dbReference type="AlphaFoldDB" id="A0AAD8IWD1"/>
<feature type="transmembrane region" description="Helical" evidence="9">
    <location>
        <begin position="74"/>
        <end position="93"/>
    </location>
</feature>
<comment type="subcellular location">
    <subcellularLocation>
        <location evidence="1">Membrane</location>
        <topology evidence="1">Multi-pass membrane protein</topology>
    </subcellularLocation>
</comment>
<dbReference type="InterPro" id="IPR003663">
    <property type="entry name" value="Sugar/inositol_transpt"/>
</dbReference>
<comment type="similarity">
    <text evidence="2">Belongs to the major facilitator superfamily. Sugar transporter (TC 2.A.1.1) family.</text>
</comment>
<dbReference type="InterPro" id="IPR005828">
    <property type="entry name" value="MFS_sugar_transport-like"/>
</dbReference>
<gene>
    <name evidence="10" type="ORF">POM88_012241</name>
</gene>
<comment type="caution">
    <text evidence="10">The sequence shown here is derived from an EMBL/GenBank/DDBJ whole genome shotgun (WGS) entry which is preliminary data.</text>
</comment>
<organism evidence="10 11">
    <name type="scientific">Heracleum sosnowskyi</name>
    <dbReference type="NCBI Taxonomy" id="360622"/>
    <lineage>
        <taxon>Eukaryota</taxon>
        <taxon>Viridiplantae</taxon>
        <taxon>Streptophyta</taxon>
        <taxon>Embryophyta</taxon>
        <taxon>Tracheophyta</taxon>
        <taxon>Spermatophyta</taxon>
        <taxon>Magnoliopsida</taxon>
        <taxon>eudicotyledons</taxon>
        <taxon>Gunneridae</taxon>
        <taxon>Pentapetalae</taxon>
        <taxon>asterids</taxon>
        <taxon>campanulids</taxon>
        <taxon>Apiales</taxon>
        <taxon>Apiaceae</taxon>
        <taxon>Apioideae</taxon>
        <taxon>apioid superclade</taxon>
        <taxon>Tordylieae</taxon>
        <taxon>Tordyliinae</taxon>
        <taxon>Heracleum</taxon>
    </lineage>
</organism>
<keyword evidence="11" id="KW-1185">Reference proteome</keyword>
<feature type="transmembrane region" description="Helical" evidence="9">
    <location>
        <begin position="128"/>
        <end position="144"/>
    </location>
</feature>
<protein>
    <submittedName>
        <fullName evidence="10">MFS domain-containing protein</fullName>
    </submittedName>
</protein>
<dbReference type="InterPro" id="IPR050549">
    <property type="entry name" value="MFS_Trehalose_Transporter"/>
</dbReference>